<feature type="transmembrane region" description="Helical" evidence="8">
    <location>
        <begin position="155"/>
        <end position="188"/>
    </location>
</feature>
<reference evidence="10" key="1">
    <citation type="journal article" date="2019" name="Int. J. Syst. Evol. Microbiol.">
        <title>The Global Catalogue of Microorganisms (GCM) 10K type strain sequencing project: providing services to taxonomists for standard genome sequencing and annotation.</title>
        <authorList>
            <consortium name="The Broad Institute Genomics Platform"/>
            <consortium name="The Broad Institute Genome Sequencing Center for Infectious Disease"/>
            <person name="Wu L."/>
            <person name="Ma J."/>
        </authorList>
    </citation>
    <scope>NUCLEOTIDE SEQUENCE [LARGE SCALE GENOMIC DNA]</scope>
    <source>
        <strain evidence="10">NBRC 111756</strain>
    </source>
</reference>
<accession>A0ABW2A8A5</accession>
<keyword evidence="2" id="KW-0813">Transport</keyword>
<protein>
    <submittedName>
        <fullName evidence="9">MFS transporter</fullName>
    </submittedName>
</protein>
<name>A0ABW2A8A5_9GAMM</name>
<evidence type="ECO:0000256" key="7">
    <source>
        <dbReference type="SAM" id="MobiDB-lite"/>
    </source>
</evidence>
<proteinExistence type="predicted"/>
<feature type="transmembrane region" description="Helical" evidence="8">
    <location>
        <begin position="12"/>
        <end position="35"/>
    </location>
</feature>
<dbReference type="RefSeq" id="WP_379912362.1">
    <property type="nucleotide sequence ID" value="NZ_JBHSWE010000001.1"/>
</dbReference>
<feature type="transmembrane region" description="Helical" evidence="8">
    <location>
        <begin position="47"/>
        <end position="72"/>
    </location>
</feature>
<dbReference type="SUPFAM" id="SSF103473">
    <property type="entry name" value="MFS general substrate transporter"/>
    <property type="match status" value="1"/>
</dbReference>
<evidence type="ECO:0000313" key="9">
    <source>
        <dbReference type="EMBL" id="MFC6673736.1"/>
    </source>
</evidence>
<feature type="transmembrane region" description="Helical" evidence="8">
    <location>
        <begin position="84"/>
        <end position="109"/>
    </location>
</feature>
<dbReference type="InterPro" id="IPR011701">
    <property type="entry name" value="MFS"/>
</dbReference>
<keyword evidence="6 8" id="KW-0472">Membrane</keyword>
<keyword evidence="4 8" id="KW-0812">Transmembrane</keyword>
<evidence type="ECO:0000256" key="1">
    <source>
        <dbReference type="ARBA" id="ARBA00004651"/>
    </source>
</evidence>
<organism evidence="9 10">
    <name type="scientific">Marinobacterium aestuariivivens</name>
    <dbReference type="NCBI Taxonomy" id="1698799"/>
    <lineage>
        <taxon>Bacteria</taxon>
        <taxon>Pseudomonadati</taxon>
        <taxon>Pseudomonadota</taxon>
        <taxon>Gammaproteobacteria</taxon>
        <taxon>Oceanospirillales</taxon>
        <taxon>Oceanospirillaceae</taxon>
        <taxon>Marinobacterium</taxon>
    </lineage>
</organism>
<sequence>MSYSPLQDRRYRHLFAAQVISLFGTGFTTVALALLAHQIAGGRAGEVLGIALALKMVAYVFVAPLIGSYAQLLPRRTVLVALDLLRAGIVLSLPFVTVVWQIYCLVFLLNLFSAGSTPVFQATIPDIVRGRQQYDRALSLSRLAYDLENLLSPTIAAMLIAVMSFNVLFGLNALAFVASALLVVSVVLPARSPDPGSTFWHRAIKGMKIYLRTPRLQGLLALCWPLPPSVRCRSSTPWSMSGPTSASTTPGWPSPWRQREEVR</sequence>
<dbReference type="PANTHER" id="PTHR43266:SF2">
    <property type="entry name" value="MAJOR FACILITATOR SUPERFAMILY (MFS) PROFILE DOMAIN-CONTAINING PROTEIN"/>
    <property type="match status" value="1"/>
</dbReference>
<dbReference type="Proteomes" id="UP001596422">
    <property type="component" value="Unassembled WGS sequence"/>
</dbReference>
<evidence type="ECO:0000313" key="10">
    <source>
        <dbReference type="Proteomes" id="UP001596422"/>
    </source>
</evidence>
<feature type="region of interest" description="Disordered" evidence="7">
    <location>
        <begin position="235"/>
        <end position="263"/>
    </location>
</feature>
<keyword evidence="5 8" id="KW-1133">Transmembrane helix</keyword>
<evidence type="ECO:0000256" key="5">
    <source>
        <dbReference type="ARBA" id="ARBA00022989"/>
    </source>
</evidence>
<dbReference type="PANTHER" id="PTHR43266">
    <property type="entry name" value="MACROLIDE-EFFLUX PROTEIN"/>
    <property type="match status" value="1"/>
</dbReference>
<evidence type="ECO:0000256" key="2">
    <source>
        <dbReference type="ARBA" id="ARBA00022448"/>
    </source>
</evidence>
<dbReference type="InterPro" id="IPR036259">
    <property type="entry name" value="MFS_trans_sf"/>
</dbReference>
<comment type="caution">
    <text evidence="9">The sequence shown here is derived from an EMBL/GenBank/DDBJ whole genome shotgun (WGS) entry which is preliminary data.</text>
</comment>
<dbReference type="Pfam" id="PF07690">
    <property type="entry name" value="MFS_1"/>
    <property type="match status" value="1"/>
</dbReference>
<comment type="subcellular location">
    <subcellularLocation>
        <location evidence="1">Cell membrane</location>
        <topology evidence="1">Multi-pass membrane protein</topology>
    </subcellularLocation>
</comment>
<evidence type="ECO:0000256" key="4">
    <source>
        <dbReference type="ARBA" id="ARBA00022692"/>
    </source>
</evidence>
<keyword evidence="10" id="KW-1185">Reference proteome</keyword>
<feature type="compositionally biased region" description="Polar residues" evidence="7">
    <location>
        <begin position="235"/>
        <end position="251"/>
    </location>
</feature>
<evidence type="ECO:0000256" key="8">
    <source>
        <dbReference type="SAM" id="Phobius"/>
    </source>
</evidence>
<dbReference type="CDD" id="cd06173">
    <property type="entry name" value="MFS_MefA_like"/>
    <property type="match status" value="1"/>
</dbReference>
<dbReference type="EMBL" id="JBHSWE010000001">
    <property type="protein sequence ID" value="MFC6673736.1"/>
    <property type="molecule type" value="Genomic_DNA"/>
</dbReference>
<gene>
    <name evidence="9" type="ORF">ACFQDL_29355</name>
</gene>
<evidence type="ECO:0000256" key="3">
    <source>
        <dbReference type="ARBA" id="ARBA00022475"/>
    </source>
</evidence>
<evidence type="ECO:0000256" key="6">
    <source>
        <dbReference type="ARBA" id="ARBA00023136"/>
    </source>
</evidence>
<keyword evidence="3" id="KW-1003">Cell membrane</keyword>
<dbReference type="Gene3D" id="1.20.1250.20">
    <property type="entry name" value="MFS general substrate transporter like domains"/>
    <property type="match status" value="1"/>
</dbReference>